<feature type="region of interest" description="Disordered" evidence="1">
    <location>
        <begin position="126"/>
        <end position="149"/>
    </location>
</feature>
<reference evidence="2" key="2">
    <citation type="submission" date="2020-11" db="EMBL/GenBank/DDBJ databases">
        <authorList>
            <person name="McCartney M.A."/>
            <person name="Auch B."/>
            <person name="Kono T."/>
            <person name="Mallez S."/>
            <person name="Becker A."/>
            <person name="Gohl D.M."/>
            <person name="Silverstein K.A.T."/>
            <person name="Koren S."/>
            <person name="Bechman K.B."/>
            <person name="Herman A."/>
            <person name="Abrahante J.E."/>
            <person name="Garbe J."/>
        </authorList>
    </citation>
    <scope>NUCLEOTIDE SEQUENCE</scope>
    <source>
        <strain evidence="2">Duluth1</strain>
        <tissue evidence="2">Whole animal</tissue>
    </source>
</reference>
<comment type="caution">
    <text evidence="2">The sequence shown here is derived from an EMBL/GenBank/DDBJ whole genome shotgun (WGS) entry which is preliminary data.</text>
</comment>
<dbReference type="EMBL" id="JAIWYP010000006">
    <property type="protein sequence ID" value="KAH3812308.1"/>
    <property type="molecule type" value="Genomic_DNA"/>
</dbReference>
<gene>
    <name evidence="2" type="ORF">DPMN_140737</name>
</gene>
<proteinExistence type="predicted"/>
<evidence type="ECO:0000256" key="1">
    <source>
        <dbReference type="SAM" id="MobiDB-lite"/>
    </source>
</evidence>
<evidence type="ECO:0000313" key="2">
    <source>
        <dbReference type="EMBL" id="KAH3812308.1"/>
    </source>
</evidence>
<reference evidence="2" key="1">
    <citation type="journal article" date="2019" name="bioRxiv">
        <title>The Genome of the Zebra Mussel, Dreissena polymorpha: A Resource for Invasive Species Research.</title>
        <authorList>
            <person name="McCartney M.A."/>
            <person name="Auch B."/>
            <person name="Kono T."/>
            <person name="Mallez S."/>
            <person name="Zhang Y."/>
            <person name="Obille A."/>
            <person name="Becker A."/>
            <person name="Abrahante J.E."/>
            <person name="Garbe J."/>
            <person name="Badalamenti J.P."/>
            <person name="Herman A."/>
            <person name="Mangelson H."/>
            <person name="Liachko I."/>
            <person name="Sullivan S."/>
            <person name="Sone E.D."/>
            <person name="Koren S."/>
            <person name="Silverstein K.A.T."/>
            <person name="Beckman K.B."/>
            <person name="Gohl D.M."/>
        </authorList>
    </citation>
    <scope>NUCLEOTIDE SEQUENCE</scope>
    <source>
        <strain evidence="2">Duluth1</strain>
        <tissue evidence="2">Whole animal</tissue>
    </source>
</reference>
<evidence type="ECO:0000313" key="3">
    <source>
        <dbReference type="Proteomes" id="UP000828390"/>
    </source>
</evidence>
<organism evidence="2 3">
    <name type="scientific">Dreissena polymorpha</name>
    <name type="common">Zebra mussel</name>
    <name type="synonym">Mytilus polymorpha</name>
    <dbReference type="NCBI Taxonomy" id="45954"/>
    <lineage>
        <taxon>Eukaryota</taxon>
        <taxon>Metazoa</taxon>
        <taxon>Spiralia</taxon>
        <taxon>Lophotrochozoa</taxon>
        <taxon>Mollusca</taxon>
        <taxon>Bivalvia</taxon>
        <taxon>Autobranchia</taxon>
        <taxon>Heteroconchia</taxon>
        <taxon>Euheterodonta</taxon>
        <taxon>Imparidentia</taxon>
        <taxon>Neoheterodontei</taxon>
        <taxon>Myida</taxon>
        <taxon>Dreissenoidea</taxon>
        <taxon>Dreissenidae</taxon>
        <taxon>Dreissena</taxon>
    </lineage>
</organism>
<dbReference type="AlphaFoldDB" id="A0A9D4GBG2"/>
<accession>A0A9D4GBG2</accession>
<dbReference type="Proteomes" id="UP000828390">
    <property type="component" value="Unassembled WGS sequence"/>
</dbReference>
<sequence>MTSCRSTGGVGPGNEWMSKCSAKKFERKRNSLLFHKYGYIAFPRMIAADEFEPFLTQVEGPQTALQAQYTRFSPWRSEFNPRYHIQADVDDPRPLVDYPKALLKVRGSLLLYWRFEYIPMGPEWTQGTDLKTRTSSDMPAEGTVNSEQL</sequence>
<protein>
    <submittedName>
        <fullName evidence="2">Uncharacterized protein</fullName>
    </submittedName>
</protein>
<name>A0A9D4GBG2_DREPO</name>
<keyword evidence="3" id="KW-1185">Reference proteome</keyword>